<accession>A0A8T2P5B4</accession>
<evidence type="ECO:0000256" key="2">
    <source>
        <dbReference type="ARBA" id="ARBA00038110"/>
    </source>
</evidence>
<dbReference type="InterPro" id="IPR036034">
    <property type="entry name" value="PDZ_sf"/>
</dbReference>
<dbReference type="Proteomes" id="UP000824540">
    <property type="component" value="Unassembled WGS sequence"/>
</dbReference>
<sequence length="557" mass="61580">MSQLHDRVTDIMKFWQMASYTPRVTNLTKKDGQSFGFMLRAERGEDGHLIRSLDKGGLAELAGLRDADRILRVNNMFVDNLNHAEVVKMVKDSGSSVTLHILDQTSYKQAKASGVDLSDPQPRPTMNGMAGTGLKPKLCFLVKSKAGFEFSLKSREGEKEVFMSDVTPSGVADKAGVKAQDRLLEVNGENVAKATHEQIVQKIKAAGSHIMFLLVDEETDRHYKSKNLKLGVGQATTKHLPHKPRIADMTKGSDGYGFYLRSDPKLKGHFVKDIDSRSPADKVGLMDMDRIVAVDGDAVDRWNHDQLVERIRQCGERCSMLVVDSETDRMYKLGGASPLLYWEEMRGTGLQPTPPPSPKATPKPITVPTPAHEKPSSADYKPKLCKLEKTQNGYGFHLNGIRGQIGNYAINEVVKGGAADKAGLEDGDIVIEVDGVNVEEVPYEDVVDMIKASGDRLVLLVTEKRVYDHLKAQQIAITTLLLARNSLEEPRTPTRLQEVKEEEEEEEEKGKKEERAEEKKEEETPRPATPPVPAEAPERKSSVASASSEGSSEDELL</sequence>
<keyword evidence="1" id="KW-0677">Repeat</keyword>
<feature type="region of interest" description="Disordered" evidence="3">
    <location>
        <begin position="489"/>
        <end position="557"/>
    </location>
</feature>
<dbReference type="InterPro" id="IPR051067">
    <property type="entry name" value="NHER"/>
</dbReference>
<protein>
    <recommendedName>
        <fullName evidence="4">PDZ domain-containing protein</fullName>
    </recommendedName>
</protein>
<organism evidence="5 6">
    <name type="scientific">Albula glossodonta</name>
    <name type="common">roundjaw bonefish</name>
    <dbReference type="NCBI Taxonomy" id="121402"/>
    <lineage>
        <taxon>Eukaryota</taxon>
        <taxon>Metazoa</taxon>
        <taxon>Chordata</taxon>
        <taxon>Craniata</taxon>
        <taxon>Vertebrata</taxon>
        <taxon>Euteleostomi</taxon>
        <taxon>Actinopterygii</taxon>
        <taxon>Neopterygii</taxon>
        <taxon>Teleostei</taxon>
        <taxon>Albuliformes</taxon>
        <taxon>Albulidae</taxon>
        <taxon>Albula</taxon>
    </lineage>
</organism>
<feature type="domain" description="PDZ" evidence="4">
    <location>
        <begin position="138"/>
        <end position="218"/>
    </location>
</feature>
<feature type="domain" description="PDZ" evidence="4">
    <location>
        <begin position="246"/>
        <end position="326"/>
    </location>
</feature>
<feature type="compositionally biased region" description="Basic and acidic residues" evidence="3">
    <location>
        <begin position="508"/>
        <end position="525"/>
    </location>
</feature>
<dbReference type="PROSITE" id="PS50106">
    <property type="entry name" value="PDZ"/>
    <property type="match status" value="4"/>
</dbReference>
<dbReference type="InterPro" id="IPR001478">
    <property type="entry name" value="PDZ"/>
</dbReference>
<comment type="similarity">
    <text evidence="2">Belongs to the NHER family.</text>
</comment>
<evidence type="ECO:0000313" key="6">
    <source>
        <dbReference type="Proteomes" id="UP000824540"/>
    </source>
</evidence>
<dbReference type="SMART" id="SM00228">
    <property type="entry name" value="PDZ"/>
    <property type="match status" value="4"/>
</dbReference>
<dbReference type="CDD" id="cd06768">
    <property type="entry name" value="PDZ_NHERF-like"/>
    <property type="match status" value="4"/>
</dbReference>
<evidence type="ECO:0000259" key="4">
    <source>
        <dbReference type="PROSITE" id="PS50106"/>
    </source>
</evidence>
<dbReference type="GO" id="GO:0072659">
    <property type="term" value="P:protein localization to plasma membrane"/>
    <property type="evidence" value="ECO:0007669"/>
    <property type="project" value="TreeGrafter"/>
</dbReference>
<dbReference type="AlphaFoldDB" id="A0A8T2P5B4"/>
<dbReference type="Pfam" id="PF00595">
    <property type="entry name" value="PDZ"/>
    <property type="match status" value="4"/>
</dbReference>
<evidence type="ECO:0000256" key="3">
    <source>
        <dbReference type="SAM" id="MobiDB-lite"/>
    </source>
</evidence>
<proteinExistence type="inferred from homology"/>
<feature type="compositionally biased region" description="Pro residues" evidence="3">
    <location>
        <begin position="352"/>
        <end position="367"/>
    </location>
</feature>
<dbReference type="PANTHER" id="PTHR14191:SF6">
    <property type="entry name" value="NA(+)_H(+) EXCHANGE REGULATORY COFACTOR NHE-RF3-RELATED"/>
    <property type="match status" value="1"/>
</dbReference>
<reference evidence="5" key="1">
    <citation type="thesis" date="2021" institute="BYU ScholarsArchive" country="Provo, UT, USA">
        <title>Applications of and Algorithms for Genome Assembly and Genomic Analyses with an Emphasis on Marine Teleosts.</title>
        <authorList>
            <person name="Pickett B.D."/>
        </authorList>
    </citation>
    <scope>NUCLEOTIDE SEQUENCE</scope>
    <source>
        <strain evidence="5">HI-2016</strain>
    </source>
</reference>
<feature type="region of interest" description="Disordered" evidence="3">
    <location>
        <begin position="348"/>
        <end position="379"/>
    </location>
</feature>
<gene>
    <name evidence="5" type="ORF">JZ751_029000</name>
</gene>
<comment type="caution">
    <text evidence="5">The sequence shown here is derived from an EMBL/GenBank/DDBJ whole genome shotgun (WGS) entry which is preliminary data.</text>
</comment>
<dbReference type="GO" id="GO:0043495">
    <property type="term" value="F:protein-membrane adaptor activity"/>
    <property type="evidence" value="ECO:0007669"/>
    <property type="project" value="TreeGrafter"/>
</dbReference>
<dbReference type="GO" id="GO:0016324">
    <property type="term" value="C:apical plasma membrane"/>
    <property type="evidence" value="ECO:0007669"/>
    <property type="project" value="TreeGrafter"/>
</dbReference>
<keyword evidence="6" id="KW-1185">Reference proteome</keyword>
<dbReference type="SUPFAM" id="SSF50156">
    <property type="entry name" value="PDZ domain-like"/>
    <property type="match status" value="4"/>
</dbReference>
<evidence type="ECO:0000256" key="1">
    <source>
        <dbReference type="ARBA" id="ARBA00022737"/>
    </source>
</evidence>
<feature type="domain" description="PDZ" evidence="4">
    <location>
        <begin position="384"/>
        <end position="465"/>
    </location>
</feature>
<dbReference type="OrthoDB" id="10009200at2759"/>
<dbReference type="Gene3D" id="2.30.42.10">
    <property type="match status" value="4"/>
</dbReference>
<feature type="domain" description="PDZ" evidence="4">
    <location>
        <begin position="24"/>
        <end position="105"/>
    </location>
</feature>
<dbReference type="EMBL" id="JAFBMS010000010">
    <property type="protein sequence ID" value="KAG9348683.1"/>
    <property type="molecule type" value="Genomic_DNA"/>
</dbReference>
<evidence type="ECO:0000313" key="5">
    <source>
        <dbReference type="EMBL" id="KAG9348683.1"/>
    </source>
</evidence>
<dbReference type="PANTHER" id="PTHR14191">
    <property type="entry name" value="PDZ DOMAIN CONTAINING PROTEIN"/>
    <property type="match status" value="1"/>
</dbReference>
<name>A0A8T2P5B4_9TELE</name>